<organism evidence="2 3">
    <name type="scientific">Mucuna pruriens</name>
    <name type="common">Velvet bean</name>
    <name type="synonym">Dolichos pruriens</name>
    <dbReference type="NCBI Taxonomy" id="157652"/>
    <lineage>
        <taxon>Eukaryota</taxon>
        <taxon>Viridiplantae</taxon>
        <taxon>Streptophyta</taxon>
        <taxon>Embryophyta</taxon>
        <taxon>Tracheophyta</taxon>
        <taxon>Spermatophyta</taxon>
        <taxon>Magnoliopsida</taxon>
        <taxon>eudicotyledons</taxon>
        <taxon>Gunneridae</taxon>
        <taxon>Pentapetalae</taxon>
        <taxon>rosids</taxon>
        <taxon>fabids</taxon>
        <taxon>Fabales</taxon>
        <taxon>Fabaceae</taxon>
        <taxon>Papilionoideae</taxon>
        <taxon>50 kb inversion clade</taxon>
        <taxon>NPAAA clade</taxon>
        <taxon>indigoferoid/millettioid clade</taxon>
        <taxon>Phaseoleae</taxon>
        <taxon>Mucuna</taxon>
    </lineage>
</organism>
<dbReference type="InterPro" id="IPR025724">
    <property type="entry name" value="GAG-pre-integrase_dom"/>
</dbReference>
<feature type="non-terminal residue" evidence="2">
    <location>
        <position position="1"/>
    </location>
</feature>
<keyword evidence="3" id="KW-1185">Reference proteome</keyword>
<dbReference type="AlphaFoldDB" id="A0A371IF01"/>
<gene>
    <name evidence="2" type="ORF">CR513_01498</name>
</gene>
<proteinExistence type="predicted"/>
<comment type="caution">
    <text evidence="2">The sequence shown here is derived from an EMBL/GenBank/DDBJ whole genome shotgun (WGS) entry which is preliminary data.</text>
</comment>
<protein>
    <recommendedName>
        <fullName evidence="1">GAG-pre-integrase domain-containing protein</fullName>
    </recommendedName>
</protein>
<evidence type="ECO:0000259" key="1">
    <source>
        <dbReference type="Pfam" id="PF13976"/>
    </source>
</evidence>
<reference evidence="2" key="1">
    <citation type="submission" date="2018-05" db="EMBL/GenBank/DDBJ databases">
        <title>Draft genome of Mucuna pruriens seed.</title>
        <authorList>
            <person name="Nnadi N.E."/>
            <person name="Vos R."/>
            <person name="Hasami M.H."/>
            <person name="Devisetty U.K."/>
            <person name="Aguiy J.C."/>
        </authorList>
    </citation>
    <scope>NUCLEOTIDE SEQUENCE [LARGE SCALE GENOMIC DNA]</scope>
    <source>
        <strain evidence="2">JCA_2017</strain>
    </source>
</reference>
<dbReference type="Proteomes" id="UP000257109">
    <property type="component" value="Unassembled WGS sequence"/>
</dbReference>
<feature type="domain" description="GAG-pre-integrase" evidence="1">
    <location>
        <begin position="10"/>
        <end position="77"/>
    </location>
</feature>
<name>A0A371IF01_MUCPR</name>
<sequence length="183" mass="20841">MIGTAELKFGLYAMSSPNMLFAQSHSMNNITSSNCNLWDRRLGHPSLGTLTAMKKIYHFIACNNSQDPCSVCHMTKQKRLPFVITFKVIAQIKLLGKDLNDQRVVEKNFGMSSIELINALQATKKMRSLRMGENIEGALMAHTNDNKGGGWKNKFPPYPHYNKNNHFENLCWFRPSIKCRVCN</sequence>
<evidence type="ECO:0000313" key="3">
    <source>
        <dbReference type="Proteomes" id="UP000257109"/>
    </source>
</evidence>
<accession>A0A371IF01</accession>
<dbReference type="EMBL" id="QJKJ01000255">
    <property type="protein sequence ID" value="RDY13563.1"/>
    <property type="molecule type" value="Genomic_DNA"/>
</dbReference>
<evidence type="ECO:0000313" key="2">
    <source>
        <dbReference type="EMBL" id="RDY13563.1"/>
    </source>
</evidence>
<dbReference type="Pfam" id="PF13976">
    <property type="entry name" value="gag_pre-integrs"/>
    <property type="match status" value="1"/>
</dbReference>